<reference evidence="1 2" key="1">
    <citation type="submission" date="2023-11" db="EMBL/GenBank/DDBJ databases">
        <title>Coraliomargarita sp. nov., isolated from marine algae.</title>
        <authorList>
            <person name="Lee J.K."/>
            <person name="Baek J.H."/>
            <person name="Kim J.M."/>
            <person name="Choi D.G."/>
            <person name="Jeon C.O."/>
        </authorList>
    </citation>
    <scope>NUCLEOTIDE SEQUENCE [LARGE SCALE GENOMIC DNA]</scope>
    <source>
        <strain evidence="1 2">J2-16</strain>
    </source>
</reference>
<organism evidence="1 2">
    <name type="scientific">Coraliomargarita algicola</name>
    <dbReference type="NCBI Taxonomy" id="3092156"/>
    <lineage>
        <taxon>Bacteria</taxon>
        <taxon>Pseudomonadati</taxon>
        <taxon>Verrucomicrobiota</taxon>
        <taxon>Opitutia</taxon>
        <taxon>Puniceicoccales</taxon>
        <taxon>Coraliomargaritaceae</taxon>
        <taxon>Coraliomargarita</taxon>
    </lineage>
</organism>
<proteinExistence type="predicted"/>
<dbReference type="EMBL" id="CP138858">
    <property type="protein sequence ID" value="WPJ95356.1"/>
    <property type="molecule type" value="Genomic_DNA"/>
</dbReference>
<evidence type="ECO:0000313" key="2">
    <source>
        <dbReference type="Proteomes" id="UP001324993"/>
    </source>
</evidence>
<keyword evidence="2" id="KW-1185">Reference proteome</keyword>
<dbReference type="RefSeq" id="WP_319832245.1">
    <property type="nucleotide sequence ID" value="NZ_CP138858.1"/>
</dbReference>
<gene>
    <name evidence="1" type="ORF">SH580_18200</name>
</gene>
<dbReference type="Proteomes" id="UP001324993">
    <property type="component" value="Chromosome"/>
</dbReference>
<evidence type="ECO:0000313" key="1">
    <source>
        <dbReference type="EMBL" id="WPJ95356.1"/>
    </source>
</evidence>
<accession>A0ABZ0RIY1</accession>
<name>A0ABZ0RIY1_9BACT</name>
<sequence length="573" mass="61994">MSVRLSQGMGQFAETDVLSEALYLNTTIPSTPASLTMGPFSETTPFTDLEVAEYFGFKAIRTYVDTVSTTSPMDRTRKWLANYNPRARMQGTIPYEFSMPSAHYRRNPNNNPSFRTAIETDGTYAEVETLDGTAALVGLSESLSIGAVDRAILYEVPEDLSWIHSIGQLMHAPLFRYLDSSFSPANDEELTAYLNRYTRFDNLTPAYAIGSSLANPQIPLDALYVNWGDLSPTNSSYFTFQGLLYDYSYLLNESLWDGYFFSTVPATGNISFPLANSRIVSAADLGLTASTSATPSLQDIDQASAGLMMNGAFNVNSTSVEAWKALFASFYGVDVTPTDGATYTADLSNPASPMLRLNNPVGNAYTGSGGSTNSAVFDGFRILTPQQITDLADAMVQQVKERGPFTTLANFVNRSIDGATDAQKLSGALQAAINASGLNSELEDFPTTSSGVTGMQASAEAGWATEGTPGSLTQADILARTGATLSARSDTFRIRAYGESLDQVTGLAKGQAWCEAIVQRIPDFVNAQENVAWTPLDDTQAALASLPPLSAINQTFGRHYRIIEFRWLTADEI</sequence>
<protein>
    <submittedName>
        <fullName evidence="1">Uncharacterized protein</fullName>
    </submittedName>
</protein>